<name>A0AAV4AU46_9GAST</name>
<organism evidence="1 2">
    <name type="scientific">Plakobranchus ocellatus</name>
    <dbReference type="NCBI Taxonomy" id="259542"/>
    <lineage>
        <taxon>Eukaryota</taxon>
        <taxon>Metazoa</taxon>
        <taxon>Spiralia</taxon>
        <taxon>Lophotrochozoa</taxon>
        <taxon>Mollusca</taxon>
        <taxon>Gastropoda</taxon>
        <taxon>Heterobranchia</taxon>
        <taxon>Euthyneura</taxon>
        <taxon>Panpulmonata</taxon>
        <taxon>Sacoglossa</taxon>
        <taxon>Placobranchoidea</taxon>
        <taxon>Plakobranchidae</taxon>
        <taxon>Plakobranchus</taxon>
    </lineage>
</organism>
<evidence type="ECO:0000313" key="2">
    <source>
        <dbReference type="Proteomes" id="UP000735302"/>
    </source>
</evidence>
<sequence>MADTGNHTGCPLFTRMGLNNRRHLLPVNMKMTEANRGAIGIGALFRISGTSHLRLNLQPIKWYISQPPFTGCYSDNPLPLLPHEPVLVDTPVTWCHKIIICQKRSSKPRCNVDLQLLNRHAT</sequence>
<accession>A0AAV4AU46</accession>
<reference evidence="1 2" key="1">
    <citation type="journal article" date="2021" name="Elife">
        <title>Chloroplast acquisition without the gene transfer in kleptoplastic sea slugs, Plakobranchus ocellatus.</title>
        <authorList>
            <person name="Maeda T."/>
            <person name="Takahashi S."/>
            <person name="Yoshida T."/>
            <person name="Shimamura S."/>
            <person name="Takaki Y."/>
            <person name="Nagai Y."/>
            <person name="Toyoda A."/>
            <person name="Suzuki Y."/>
            <person name="Arimoto A."/>
            <person name="Ishii H."/>
            <person name="Satoh N."/>
            <person name="Nishiyama T."/>
            <person name="Hasebe M."/>
            <person name="Maruyama T."/>
            <person name="Minagawa J."/>
            <person name="Obokata J."/>
            <person name="Shigenobu S."/>
        </authorList>
    </citation>
    <scope>NUCLEOTIDE SEQUENCE [LARGE SCALE GENOMIC DNA]</scope>
</reference>
<protein>
    <submittedName>
        <fullName evidence="1">Uncharacterized protein</fullName>
    </submittedName>
</protein>
<gene>
    <name evidence="1" type="ORF">PoB_004109600</name>
</gene>
<proteinExistence type="predicted"/>
<keyword evidence="2" id="KW-1185">Reference proteome</keyword>
<dbReference type="AlphaFoldDB" id="A0AAV4AU46"/>
<dbReference type="EMBL" id="BLXT01004580">
    <property type="protein sequence ID" value="GFO14591.1"/>
    <property type="molecule type" value="Genomic_DNA"/>
</dbReference>
<evidence type="ECO:0000313" key="1">
    <source>
        <dbReference type="EMBL" id="GFO14591.1"/>
    </source>
</evidence>
<comment type="caution">
    <text evidence="1">The sequence shown here is derived from an EMBL/GenBank/DDBJ whole genome shotgun (WGS) entry which is preliminary data.</text>
</comment>
<dbReference type="Proteomes" id="UP000735302">
    <property type="component" value="Unassembled WGS sequence"/>
</dbReference>